<dbReference type="AlphaFoldDB" id="A0A813UC89"/>
<gene>
    <name evidence="2" type="ORF">EDS130_LOCUS6143</name>
    <name evidence="3" type="ORF">XAT740_LOCUS36572</name>
</gene>
<dbReference type="PANTHER" id="PTHR34203:SF15">
    <property type="entry name" value="SLL1173 PROTEIN"/>
    <property type="match status" value="1"/>
</dbReference>
<evidence type="ECO:0000313" key="3">
    <source>
        <dbReference type="EMBL" id="CAF1445606.1"/>
    </source>
</evidence>
<dbReference type="InterPro" id="IPR052514">
    <property type="entry name" value="SAM-dependent_MTase"/>
</dbReference>
<evidence type="ECO:0000259" key="1">
    <source>
        <dbReference type="Pfam" id="PF05050"/>
    </source>
</evidence>
<dbReference type="InterPro" id="IPR029063">
    <property type="entry name" value="SAM-dependent_MTases_sf"/>
</dbReference>
<comment type="caution">
    <text evidence="2">The sequence shown here is derived from an EMBL/GenBank/DDBJ whole genome shotgun (WGS) entry which is preliminary data.</text>
</comment>
<dbReference type="EMBL" id="CAJNOJ010000017">
    <property type="protein sequence ID" value="CAF0826967.1"/>
    <property type="molecule type" value="Genomic_DNA"/>
</dbReference>
<name>A0A813UC89_ADIRI</name>
<protein>
    <recommendedName>
        <fullName evidence="1">Methyltransferase FkbM domain-containing protein</fullName>
    </recommendedName>
</protein>
<evidence type="ECO:0000313" key="5">
    <source>
        <dbReference type="Proteomes" id="UP000663852"/>
    </source>
</evidence>
<dbReference type="SUPFAM" id="SSF53335">
    <property type="entry name" value="S-adenosyl-L-methionine-dependent methyltransferases"/>
    <property type="match status" value="1"/>
</dbReference>
<proteinExistence type="predicted"/>
<sequence>MCMKNYIWCWKKKQIFYLISIVVILSLVKLSAKLISSKAILTPNFHFEKRKTHSCIVRECTLEEKHQHGTLFSSFQPVWSGCYGDFYLMAFDNSHSSKYTLLDVGANKAYAVATWLAFFLPKLNINQAVLYDFLLRNPALTEACGSCNDCKDVPFKRRNTKQNVTLNIHAFEPQPGTVEALKSVQNWMNISAKHNSTLNTHGMAVSNYVGKVLFKKCNTGNEVCSLDVSHTSPDQQVEIDAVTLDHFADKYNLSVIDIIKIDTEGYEPLVFQGAQRLLQQHRIRLFIFEHLKKAAWLNTTLQMETSKFTQLGYVCYIIGKTGVIRISECWNDKFDVQHSNILCVSSKDTDLWNSIDQMRLNSTLPAACNKH</sequence>
<dbReference type="NCBIfam" id="TIGR01444">
    <property type="entry name" value="fkbM_fam"/>
    <property type="match status" value="1"/>
</dbReference>
<reference evidence="2" key="1">
    <citation type="submission" date="2021-02" db="EMBL/GenBank/DDBJ databases">
        <authorList>
            <person name="Nowell W R."/>
        </authorList>
    </citation>
    <scope>NUCLEOTIDE SEQUENCE</scope>
</reference>
<evidence type="ECO:0000313" key="4">
    <source>
        <dbReference type="Proteomes" id="UP000663828"/>
    </source>
</evidence>
<dbReference type="OrthoDB" id="530233at2759"/>
<dbReference type="Proteomes" id="UP000663828">
    <property type="component" value="Unassembled WGS sequence"/>
</dbReference>
<organism evidence="2 5">
    <name type="scientific">Adineta ricciae</name>
    <name type="common">Rotifer</name>
    <dbReference type="NCBI Taxonomy" id="249248"/>
    <lineage>
        <taxon>Eukaryota</taxon>
        <taxon>Metazoa</taxon>
        <taxon>Spiralia</taxon>
        <taxon>Gnathifera</taxon>
        <taxon>Rotifera</taxon>
        <taxon>Eurotatoria</taxon>
        <taxon>Bdelloidea</taxon>
        <taxon>Adinetida</taxon>
        <taxon>Adinetidae</taxon>
        <taxon>Adineta</taxon>
    </lineage>
</organism>
<dbReference type="PANTHER" id="PTHR34203">
    <property type="entry name" value="METHYLTRANSFERASE, FKBM FAMILY PROTEIN"/>
    <property type="match status" value="1"/>
</dbReference>
<dbReference type="InterPro" id="IPR006342">
    <property type="entry name" value="FkbM_mtfrase"/>
</dbReference>
<dbReference type="EMBL" id="CAJNOR010003765">
    <property type="protein sequence ID" value="CAF1445606.1"/>
    <property type="molecule type" value="Genomic_DNA"/>
</dbReference>
<evidence type="ECO:0000313" key="2">
    <source>
        <dbReference type="EMBL" id="CAF0826967.1"/>
    </source>
</evidence>
<feature type="domain" description="Methyltransferase FkbM" evidence="1">
    <location>
        <begin position="159"/>
        <end position="292"/>
    </location>
</feature>
<dbReference type="Pfam" id="PF05050">
    <property type="entry name" value="Methyltransf_21"/>
    <property type="match status" value="1"/>
</dbReference>
<dbReference type="Gene3D" id="3.40.50.150">
    <property type="entry name" value="Vaccinia Virus protein VP39"/>
    <property type="match status" value="1"/>
</dbReference>
<dbReference type="Proteomes" id="UP000663852">
    <property type="component" value="Unassembled WGS sequence"/>
</dbReference>
<accession>A0A813UC89</accession>
<keyword evidence="4" id="KW-1185">Reference proteome</keyword>